<dbReference type="EMBL" id="SZYD01000004">
    <property type="protein sequence ID" value="KAD6454304.1"/>
    <property type="molecule type" value="Genomic_DNA"/>
</dbReference>
<evidence type="ECO:0000313" key="3">
    <source>
        <dbReference type="Proteomes" id="UP000326396"/>
    </source>
</evidence>
<sequence>MSISGNPGNGSLSFSFAPPSHQATMATVVHTGAPTTIPTRRRDGEEAESSSSDHTIPRVSVQPTNILPPVIPFSSGVMATSTLTFPYGMSSPLLPPYYLQIPFIPPFNHTPSQTSVYTNPLTPQPSPSGSFVSSGPNPILNLKRGPIETVEEFIVKYNLESIQINGTTEALKVAGFIHGWEGRKAERKGGSIQAPLTPTVRKSSVETSGRPAYHRRDSGRYTPYTHREVSIVAQRKDERHETYPTLTKTPSEISRTKGLKWEQPRPLKDNPARDKSKYCDYHRVHGHDTNDCWHLKNQIEKFYSNGELKHLIEQSVMTNGFTASIPKKILKGTGEGLRRGQVMMSKSQAEDIQGLGKPALSKKGKIPRS</sequence>
<feature type="compositionally biased region" description="Basic residues" evidence="1">
    <location>
        <begin position="360"/>
        <end position="369"/>
    </location>
</feature>
<gene>
    <name evidence="2" type="ORF">E3N88_09010</name>
</gene>
<evidence type="ECO:0000313" key="2">
    <source>
        <dbReference type="EMBL" id="KAD6454304.1"/>
    </source>
</evidence>
<accession>A0A5N6PHX6</accession>
<feature type="region of interest" description="Disordered" evidence="1">
    <location>
        <begin position="30"/>
        <end position="61"/>
    </location>
</feature>
<dbReference type="AlphaFoldDB" id="A0A5N6PHX6"/>
<name>A0A5N6PHX6_9ASTR</name>
<comment type="caution">
    <text evidence="2">The sequence shown here is derived from an EMBL/GenBank/DDBJ whole genome shotgun (WGS) entry which is preliminary data.</text>
</comment>
<evidence type="ECO:0008006" key="4">
    <source>
        <dbReference type="Google" id="ProtNLM"/>
    </source>
</evidence>
<proteinExistence type="predicted"/>
<protein>
    <recommendedName>
        <fullName evidence="4">Retrotransposon gag domain-containing protein</fullName>
    </recommendedName>
</protein>
<dbReference type="OrthoDB" id="1740536at2759"/>
<reference evidence="2 3" key="1">
    <citation type="submission" date="2019-05" db="EMBL/GenBank/DDBJ databases">
        <title>Mikania micrantha, genome provides insights into the molecular mechanism of rapid growth.</title>
        <authorList>
            <person name="Liu B."/>
        </authorList>
    </citation>
    <scope>NUCLEOTIDE SEQUENCE [LARGE SCALE GENOMIC DNA]</scope>
    <source>
        <strain evidence="2">NLD-2019</strain>
        <tissue evidence="2">Leaf</tissue>
    </source>
</reference>
<keyword evidence="3" id="KW-1185">Reference proteome</keyword>
<dbReference type="Proteomes" id="UP000326396">
    <property type="component" value="Linkage Group LG12"/>
</dbReference>
<evidence type="ECO:0000256" key="1">
    <source>
        <dbReference type="SAM" id="MobiDB-lite"/>
    </source>
</evidence>
<organism evidence="2 3">
    <name type="scientific">Mikania micrantha</name>
    <name type="common">bitter vine</name>
    <dbReference type="NCBI Taxonomy" id="192012"/>
    <lineage>
        <taxon>Eukaryota</taxon>
        <taxon>Viridiplantae</taxon>
        <taxon>Streptophyta</taxon>
        <taxon>Embryophyta</taxon>
        <taxon>Tracheophyta</taxon>
        <taxon>Spermatophyta</taxon>
        <taxon>Magnoliopsida</taxon>
        <taxon>eudicotyledons</taxon>
        <taxon>Gunneridae</taxon>
        <taxon>Pentapetalae</taxon>
        <taxon>asterids</taxon>
        <taxon>campanulids</taxon>
        <taxon>Asterales</taxon>
        <taxon>Asteraceae</taxon>
        <taxon>Asteroideae</taxon>
        <taxon>Heliantheae alliance</taxon>
        <taxon>Eupatorieae</taxon>
        <taxon>Mikania</taxon>
    </lineage>
</organism>
<feature type="region of interest" description="Disordered" evidence="1">
    <location>
        <begin position="343"/>
        <end position="369"/>
    </location>
</feature>